<protein>
    <recommendedName>
        <fullName evidence="6">3-hydroxyisobutyryl-CoA hydrolase, mitochondrial</fullName>
        <ecNumber evidence="5">3.1.2.4</ecNumber>
    </recommendedName>
    <alternativeName>
        <fullName evidence="11">3-hydroxyisobutyryl-coenzyme A hydrolase</fullName>
    </alternativeName>
</protein>
<dbReference type="Proteomes" id="UP001328107">
    <property type="component" value="Unassembled WGS sequence"/>
</dbReference>
<dbReference type="EMBL" id="BTRK01000004">
    <property type="protein sequence ID" value="GMR49677.1"/>
    <property type="molecule type" value="Genomic_DNA"/>
</dbReference>
<keyword evidence="7" id="KW-0101">Branched-chain amino acid catabolism</keyword>
<sequence length="418" mass="47194">ALIFIIGEEQYPFVLQLDYNSVLACSHYLPVTYLPVSNSDKMAFCWILIFDLWLQTFRWITSAGEDDIIVEKVLSKRIVTLNRPKVLNALNFNMIRDLHQLLKKWNNDERVSLVIVKGAGGKAFCAGGDVRAVCESAQAGSRASMHVDFFREEYELIHLIGTLRKPYISIMDGITMGAGCGLSVNGRYRVATERTVLAMPEVAIGLFPSVGCSYSFPQLKNNLGLYMALTGFRLHGADALHAGLATHLVNSGDIILLEKALIDVEHPTGEAVDEILWRFQPKEIPPFSLEEKMRAIKNAFKLKSIEEIISKLEEQGDEWAMETVTTLKNMSPTSLKVAIRQMERGARMPYADVLQMEHRLALRCMEAHDVHEGCRAIIVDKDNKPRWRPRTLEEVTDEHVESFFAPLSSEDELILKEN</sequence>
<dbReference type="AlphaFoldDB" id="A0AAN5I2L6"/>
<dbReference type="InterPro" id="IPR032259">
    <property type="entry name" value="HIBYL-CoA-H"/>
</dbReference>
<comment type="caution">
    <text evidence="13">The sequence shown here is derived from an EMBL/GenBank/DDBJ whole genome shotgun (WGS) entry which is preliminary data.</text>
</comment>
<dbReference type="NCBIfam" id="NF004127">
    <property type="entry name" value="PRK05617.1"/>
    <property type="match status" value="1"/>
</dbReference>
<dbReference type="GO" id="GO:0005739">
    <property type="term" value="C:mitochondrion"/>
    <property type="evidence" value="ECO:0007669"/>
    <property type="project" value="UniProtKB-SubCell"/>
</dbReference>
<evidence type="ECO:0000256" key="2">
    <source>
        <dbReference type="ARBA" id="ARBA00004173"/>
    </source>
</evidence>
<accession>A0AAN5I2L6</accession>
<gene>
    <name evidence="13" type="ORF">PMAYCL1PPCAC_19872</name>
</gene>
<dbReference type="SUPFAM" id="SSF52096">
    <property type="entry name" value="ClpP/crotonase"/>
    <property type="match status" value="1"/>
</dbReference>
<dbReference type="PANTHER" id="PTHR43176:SF3">
    <property type="entry name" value="3-HYDROXYISOBUTYRYL-COA HYDROLASE, MITOCHONDRIAL"/>
    <property type="match status" value="1"/>
</dbReference>
<dbReference type="EC" id="3.1.2.4" evidence="5"/>
<keyword evidence="14" id="KW-1185">Reference proteome</keyword>
<evidence type="ECO:0000256" key="9">
    <source>
        <dbReference type="ARBA" id="ARBA00023128"/>
    </source>
</evidence>
<evidence type="ECO:0000256" key="4">
    <source>
        <dbReference type="ARBA" id="ARBA00005254"/>
    </source>
</evidence>
<dbReference type="GO" id="GO:0003860">
    <property type="term" value="F:3-hydroxyisobutyryl-CoA hydrolase activity"/>
    <property type="evidence" value="ECO:0007669"/>
    <property type="project" value="UniProtKB-EC"/>
</dbReference>
<evidence type="ECO:0000256" key="1">
    <source>
        <dbReference type="ARBA" id="ARBA00001709"/>
    </source>
</evidence>
<evidence type="ECO:0000256" key="3">
    <source>
        <dbReference type="ARBA" id="ARBA00005109"/>
    </source>
</evidence>
<feature type="domain" description="Enoyl-CoA hydratase/isomerase" evidence="12">
    <location>
        <begin position="77"/>
        <end position="404"/>
    </location>
</feature>
<dbReference type="InterPro" id="IPR045004">
    <property type="entry name" value="ECH_dom"/>
</dbReference>
<evidence type="ECO:0000313" key="14">
    <source>
        <dbReference type="Proteomes" id="UP001328107"/>
    </source>
</evidence>
<dbReference type="PANTHER" id="PTHR43176">
    <property type="entry name" value="3-HYDROXYISOBUTYRYL-COA HYDROLASE-RELATED"/>
    <property type="match status" value="1"/>
</dbReference>
<comment type="function">
    <text evidence="10">Hydrolyzes 3-hydroxyisobutyryl-CoA (HIBYL-CoA), a saline catabolite. Has high activity toward isobutyryl-CoA. Could be an isobutyryl-CoA dehydrogenase that functions in valine catabolism. Also hydrolyzes 3-hydroxypropanoyl-CoA.</text>
</comment>
<evidence type="ECO:0000256" key="7">
    <source>
        <dbReference type="ARBA" id="ARBA00022456"/>
    </source>
</evidence>
<evidence type="ECO:0000256" key="11">
    <source>
        <dbReference type="ARBA" id="ARBA00031181"/>
    </source>
</evidence>
<dbReference type="InterPro" id="IPR029045">
    <property type="entry name" value="ClpP/crotonase-like_dom_sf"/>
</dbReference>
<evidence type="ECO:0000313" key="13">
    <source>
        <dbReference type="EMBL" id="GMR49677.1"/>
    </source>
</evidence>
<comment type="pathway">
    <text evidence="3">Amino-acid degradation; L-valine degradation.</text>
</comment>
<proteinExistence type="inferred from homology"/>
<reference evidence="14" key="1">
    <citation type="submission" date="2022-10" db="EMBL/GenBank/DDBJ databases">
        <title>Genome assembly of Pristionchus species.</title>
        <authorList>
            <person name="Yoshida K."/>
            <person name="Sommer R.J."/>
        </authorList>
    </citation>
    <scope>NUCLEOTIDE SEQUENCE [LARGE SCALE GENOMIC DNA]</scope>
    <source>
        <strain evidence="14">RS5460</strain>
    </source>
</reference>
<organism evidence="13 14">
    <name type="scientific">Pristionchus mayeri</name>
    <dbReference type="NCBI Taxonomy" id="1317129"/>
    <lineage>
        <taxon>Eukaryota</taxon>
        <taxon>Metazoa</taxon>
        <taxon>Ecdysozoa</taxon>
        <taxon>Nematoda</taxon>
        <taxon>Chromadorea</taxon>
        <taxon>Rhabditida</taxon>
        <taxon>Rhabditina</taxon>
        <taxon>Diplogasteromorpha</taxon>
        <taxon>Diplogasteroidea</taxon>
        <taxon>Neodiplogasteridae</taxon>
        <taxon>Pristionchus</taxon>
    </lineage>
</organism>
<name>A0AAN5I2L6_9BILA</name>
<evidence type="ECO:0000256" key="10">
    <source>
        <dbReference type="ARBA" id="ARBA00024871"/>
    </source>
</evidence>
<keyword evidence="8" id="KW-0378">Hydrolase</keyword>
<dbReference type="Pfam" id="PF16113">
    <property type="entry name" value="ECH_2"/>
    <property type="match status" value="1"/>
</dbReference>
<evidence type="ECO:0000256" key="8">
    <source>
        <dbReference type="ARBA" id="ARBA00022801"/>
    </source>
</evidence>
<keyword evidence="9" id="KW-0496">Mitochondrion</keyword>
<evidence type="ECO:0000256" key="5">
    <source>
        <dbReference type="ARBA" id="ARBA00011915"/>
    </source>
</evidence>
<comment type="catalytic activity">
    <reaction evidence="1">
        <text>3-hydroxy-2-methylpropanoyl-CoA + H2O = 3-hydroxy-2-methylpropanoate + CoA + H(+)</text>
        <dbReference type="Rhea" id="RHEA:20888"/>
        <dbReference type="ChEBI" id="CHEBI:11805"/>
        <dbReference type="ChEBI" id="CHEBI:15377"/>
        <dbReference type="ChEBI" id="CHEBI:15378"/>
        <dbReference type="ChEBI" id="CHEBI:57287"/>
        <dbReference type="ChEBI" id="CHEBI:57340"/>
        <dbReference type="EC" id="3.1.2.4"/>
    </reaction>
</comment>
<dbReference type="CDD" id="cd06558">
    <property type="entry name" value="crotonase-like"/>
    <property type="match status" value="1"/>
</dbReference>
<evidence type="ECO:0000259" key="12">
    <source>
        <dbReference type="Pfam" id="PF16113"/>
    </source>
</evidence>
<dbReference type="GO" id="GO:0006574">
    <property type="term" value="P:L-valine catabolic process"/>
    <property type="evidence" value="ECO:0007669"/>
    <property type="project" value="TreeGrafter"/>
</dbReference>
<comment type="similarity">
    <text evidence="4">Belongs to the enoyl-CoA hydratase/isomerase family.</text>
</comment>
<comment type="subcellular location">
    <subcellularLocation>
        <location evidence="2">Mitochondrion</location>
    </subcellularLocation>
</comment>
<evidence type="ECO:0000256" key="6">
    <source>
        <dbReference type="ARBA" id="ARBA00016714"/>
    </source>
</evidence>
<dbReference type="Gene3D" id="3.90.226.10">
    <property type="entry name" value="2-enoyl-CoA Hydratase, Chain A, domain 1"/>
    <property type="match status" value="1"/>
</dbReference>
<dbReference type="FunFam" id="3.90.226.10:FF:000026">
    <property type="entry name" value="3-hydroxyisobutyryl-CoA hydrolase, mitochondrial"/>
    <property type="match status" value="1"/>
</dbReference>
<feature type="non-terminal residue" evidence="13">
    <location>
        <position position="1"/>
    </location>
</feature>